<dbReference type="GO" id="GO:0016787">
    <property type="term" value="F:hydrolase activity"/>
    <property type="evidence" value="ECO:0007669"/>
    <property type="project" value="UniProtKB-KW"/>
</dbReference>
<evidence type="ECO:0000313" key="3">
    <source>
        <dbReference type="Proteomes" id="UP000063964"/>
    </source>
</evidence>
<dbReference type="RefSeq" id="WP_066608037.1">
    <property type="nucleotide sequence ID" value="NZ_CP014230.1"/>
</dbReference>
<dbReference type="PANTHER" id="PTHR43686">
    <property type="entry name" value="SULFURTRANSFERASE-RELATED"/>
    <property type="match status" value="1"/>
</dbReference>
<keyword evidence="2" id="KW-0378">Hydrolase</keyword>
<dbReference type="STRING" id="888061.AXF15_12270"/>
<dbReference type="AlphaFoldDB" id="A0A109W6J4"/>
<feature type="domain" description="tRNA(Ile)-lysidine/2-thiocytidine synthase N-terminal" evidence="1">
    <location>
        <begin position="34"/>
        <end position="201"/>
    </location>
</feature>
<dbReference type="SUPFAM" id="SSF52402">
    <property type="entry name" value="Adenine nucleotide alpha hydrolases-like"/>
    <property type="match status" value="1"/>
</dbReference>
<name>A0A109W6J4_9BACT</name>
<organism evidence="2 3">
    <name type="scientific">Desulfomicrobium orale DSM 12838</name>
    <dbReference type="NCBI Taxonomy" id="888061"/>
    <lineage>
        <taxon>Bacteria</taxon>
        <taxon>Pseudomonadati</taxon>
        <taxon>Thermodesulfobacteriota</taxon>
        <taxon>Desulfovibrionia</taxon>
        <taxon>Desulfovibrionales</taxon>
        <taxon>Desulfomicrobiaceae</taxon>
        <taxon>Desulfomicrobium</taxon>
    </lineage>
</organism>
<evidence type="ECO:0000313" key="2">
    <source>
        <dbReference type="EMBL" id="AMD93799.1"/>
    </source>
</evidence>
<protein>
    <submittedName>
        <fullName evidence="2">Adenine nucleotide alpha hydrolase</fullName>
    </submittedName>
</protein>
<gene>
    <name evidence="2" type="ORF">AXF15_12270</name>
</gene>
<dbReference type="Proteomes" id="UP000063964">
    <property type="component" value="Chromosome"/>
</dbReference>
<dbReference type="EMBL" id="CP014230">
    <property type="protein sequence ID" value="AMD93799.1"/>
    <property type="molecule type" value="Genomic_DNA"/>
</dbReference>
<sequence length="249" mass="28332">MAQWGKLKYAQQFCLSQAGKAMQQAGMAWPGARIGLAVSGGIDSWVMLQVMLLRQRILPFPIELFVIHLNPGFDASSHTPLTEWIRAHGVAGHLEVTDFGPRAHSPENRKKSPCFFCAWHRRKRLFGICRKYGLTHLALGHNTDDLVSTFFMNMLKTGKIYGLAPRENYFDGRLTLIRPLLLLDKTTITQACRQWALPVWENACPSKDRTARSETLQMALDLCGGDKRIRTNMFSALRRWQMESWPGMV</sequence>
<dbReference type="PANTHER" id="PTHR43686:SF1">
    <property type="entry name" value="AMINOTRAN_5 DOMAIN-CONTAINING PROTEIN"/>
    <property type="match status" value="1"/>
</dbReference>
<dbReference type="Pfam" id="PF01171">
    <property type="entry name" value="ATP_bind_3"/>
    <property type="match status" value="1"/>
</dbReference>
<proteinExistence type="predicted"/>
<dbReference type="InterPro" id="IPR011063">
    <property type="entry name" value="TilS/TtcA_N"/>
</dbReference>
<dbReference type="OrthoDB" id="9801054at2"/>
<dbReference type="InterPro" id="IPR014729">
    <property type="entry name" value="Rossmann-like_a/b/a_fold"/>
</dbReference>
<dbReference type="Gene3D" id="3.40.50.620">
    <property type="entry name" value="HUPs"/>
    <property type="match status" value="1"/>
</dbReference>
<keyword evidence="3" id="KW-1185">Reference proteome</keyword>
<dbReference type="KEGG" id="doa:AXF15_12270"/>
<evidence type="ECO:0000259" key="1">
    <source>
        <dbReference type="Pfam" id="PF01171"/>
    </source>
</evidence>
<reference evidence="3" key="1">
    <citation type="submission" date="2016-02" db="EMBL/GenBank/DDBJ databases">
        <authorList>
            <person name="Holder M.E."/>
            <person name="Ajami N.J."/>
            <person name="Petrosino J.F."/>
        </authorList>
    </citation>
    <scope>NUCLEOTIDE SEQUENCE [LARGE SCALE GENOMIC DNA]</scope>
    <source>
        <strain evidence="3">DSM 12838</strain>
    </source>
</reference>
<accession>A0A109W6J4</accession>